<protein>
    <submittedName>
        <fullName evidence="2">Uncharacterized protein</fullName>
    </submittedName>
</protein>
<keyword evidence="1" id="KW-0732">Signal</keyword>
<dbReference type="STRING" id="933084.A0A067P4Y9"/>
<name>A0A067P4Y9_9AGAM</name>
<keyword evidence="3" id="KW-1185">Reference proteome</keyword>
<reference evidence="3" key="1">
    <citation type="journal article" date="2014" name="Proc. Natl. Acad. Sci. U.S.A.">
        <title>Extensive sampling of basidiomycete genomes demonstrates inadequacy of the white-rot/brown-rot paradigm for wood decay fungi.</title>
        <authorList>
            <person name="Riley R."/>
            <person name="Salamov A.A."/>
            <person name="Brown D.W."/>
            <person name="Nagy L.G."/>
            <person name="Floudas D."/>
            <person name="Held B.W."/>
            <person name="Levasseur A."/>
            <person name="Lombard V."/>
            <person name="Morin E."/>
            <person name="Otillar R."/>
            <person name="Lindquist E.A."/>
            <person name="Sun H."/>
            <person name="LaButti K.M."/>
            <person name="Schmutz J."/>
            <person name="Jabbour D."/>
            <person name="Luo H."/>
            <person name="Baker S.E."/>
            <person name="Pisabarro A.G."/>
            <person name="Walton J.D."/>
            <person name="Blanchette R.A."/>
            <person name="Henrissat B."/>
            <person name="Martin F."/>
            <person name="Cullen D."/>
            <person name="Hibbett D.S."/>
            <person name="Grigoriev I.V."/>
        </authorList>
    </citation>
    <scope>NUCLEOTIDE SEQUENCE [LARGE SCALE GENOMIC DNA]</scope>
    <source>
        <strain evidence="3">MUCL 33604</strain>
    </source>
</reference>
<evidence type="ECO:0000256" key="1">
    <source>
        <dbReference type="SAM" id="SignalP"/>
    </source>
</evidence>
<proteinExistence type="predicted"/>
<accession>A0A067P4Y9</accession>
<sequence length="160" mass="17414">MAVPLTLSLSFSSLAYLFVLPYGVLAQTPPGAPECNITSPPFPTVNSKGQDICFIAHTVWGMCTGNWTWAPVITDVDLIYTPPSDGCQCSIVIYNLVSGCAFCQSGLGVWFPWIEWSFGCTASEIAAESAVPLNATVPFPNWAYIDPRVRDQFSVVSFYN</sequence>
<dbReference type="HOGENOM" id="CLU_1652408_0_0_1"/>
<dbReference type="InParanoid" id="A0A067P4Y9"/>
<dbReference type="EMBL" id="KL197769">
    <property type="protein sequence ID" value="KDQ49943.1"/>
    <property type="molecule type" value="Genomic_DNA"/>
</dbReference>
<dbReference type="Proteomes" id="UP000027265">
    <property type="component" value="Unassembled WGS sequence"/>
</dbReference>
<feature type="chain" id="PRO_5001642861" evidence="1">
    <location>
        <begin position="27"/>
        <end position="160"/>
    </location>
</feature>
<organism evidence="2 3">
    <name type="scientific">Jaapia argillacea MUCL 33604</name>
    <dbReference type="NCBI Taxonomy" id="933084"/>
    <lineage>
        <taxon>Eukaryota</taxon>
        <taxon>Fungi</taxon>
        <taxon>Dikarya</taxon>
        <taxon>Basidiomycota</taxon>
        <taxon>Agaricomycotina</taxon>
        <taxon>Agaricomycetes</taxon>
        <taxon>Agaricomycetidae</taxon>
        <taxon>Jaapiales</taxon>
        <taxon>Jaapiaceae</taxon>
        <taxon>Jaapia</taxon>
    </lineage>
</organism>
<gene>
    <name evidence="2" type="ORF">JAAARDRAFT_610831</name>
</gene>
<evidence type="ECO:0000313" key="3">
    <source>
        <dbReference type="Proteomes" id="UP000027265"/>
    </source>
</evidence>
<feature type="signal peptide" evidence="1">
    <location>
        <begin position="1"/>
        <end position="26"/>
    </location>
</feature>
<dbReference type="OrthoDB" id="2576311at2759"/>
<evidence type="ECO:0000313" key="2">
    <source>
        <dbReference type="EMBL" id="KDQ49943.1"/>
    </source>
</evidence>
<dbReference type="AlphaFoldDB" id="A0A067P4Y9"/>